<evidence type="ECO:0000313" key="13">
    <source>
        <dbReference type="EMBL" id="PIS05154.1"/>
    </source>
</evidence>
<dbReference type="SUPFAM" id="SSF53697">
    <property type="entry name" value="SIS domain"/>
    <property type="match status" value="1"/>
</dbReference>
<comment type="caution">
    <text evidence="13">The sequence shown here is derived from an EMBL/GenBank/DDBJ whole genome shotgun (WGS) entry which is preliminary data.</text>
</comment>
<dbReference type="FunFam" id="3.40.50.10490:FF:000001">
    <property type="entry name" value="Glutamine--fructose-6-phosphate aminotransferase [isomerizing]"/>
    <property type="match status" value="1"/>
</dbReference>
<keyword evidence="7 10" id="KW-0808">Transferase</keyword>
<comment type="subunit">
    <text evidence="10">Homodimer.</text>
</comment>
<comment type="function">
    <text evidence="10">Catalyzes the first step in hexosamine metabolism, converting fructose-6P into glucosamine-6P using glutamine as a nitrogen source.</text>
</comment>
<evidence type="ECO:0000256" key="5">
    <source>
        <dbReference type="ARBA" id="ARBA00022490"/>
    </source>
</evidence>
<feature type="active site" description="For Fru-6P isomerization activity" evidence="10">
    <location>
        <position position="605"/>
    </location>
</feature>
<evidence type="ECO:0000256" key="6">
    <source>
        <dbReference type="ARBA" id="ARBA00022576"/>
    </source>
</evidence>
<organism evidence="13 14">
    <name type="scientific">Candidatus Buchananbacteria bacterium CG10_big_fil_rev_8_21_14_0_10_42_9</name>
    <dbReference type="NCBI Taxonomy" id="1974526"/>
    <lineage>
        <taxon>Bacteria</taxon>
        <taxon>Candidatus Buchananiibacteriota</taxon>
    </lineage>
</organism>
<feature type="initiator methionine" description="Removed" evidence="10">
    <location>
        <position position="1"/>
    </location>
</feature>
<accession>A0A2H0W1C8</accession>
<dbReference type="Proteomes" id="UP000230935">
    <property type="component" value="Unassembled WGS sequence"/>
</dbReference>
<dbReference type="EC" id="2.6.1.16" evidence="3 10"/>
<dbReference type="PANTHER" id="PTHR10937">
    <property type="entry name" value="GLUCOSAMINE--FRUCTOSE-6-PHOSPHATE AMINOTRANSFERASE, ISOMERIZING"/>
    <property type="match status" value="1"/>
</dbReference>
<dbReference type="HAMAP" id="MF_00164">
    <property type="entry name" value="GlmS"/>
    <property type="match status" value="1"/>
</dbReference>
<feature type="domain" description="Glutamine amidotransferase type-2" evidence="11">
    <location>
        <begin position="2"/>
        <end position="219"/>
    </location>
</feature>
<dbReference type="Gene3D" id="3.60.20.10">
    <property type="entry name" value="Glutamine Phosphoribosylpyrophosphate, subunit 1, domain 1"/>
    <property type="match status" value="1"/>
</dbReference>
<dbReference type="AlphaFoldDB" id="A0A2H0W1C8"/>
<comment type="subcellular location">
    <subcellularLocation>
        <location evidence="2 10">Cytoplasm</location>
    </subcellularLocation>
</comment>
<dbReference type="InterPro" id="IPR035466">
    <property type="entry name" value="GlmS/AgaS_SIS"/>
</dbReference>
<reference evidence="14" key="1">
    <citation type="submission" date="2017-09" db="EMBL/GenBank/DDBJ databases">
        <title>Depth-based differentiation of microbial function through sediment-hosted aquifers and enrichment of novel symbionts in the deep terrestrial subsurface.</title>
        <authorList>
            <person name="Probst A.J."/>
            <person name="Ladd B."/>
            <person name="Jarett J.K."/>
            <person name="Geller-Mcgrath D.E."/>
            <person name="Sieber C.M.K."/>
            <person name="Emerson J.B."/>
            <person name="Anantharaman K."/>
            <person name="Thomas B.C."/>
            <person name="Malmstrom R."/>
            <person name="Stieglmeier M."/>
            <person name="Klingl A."/>
            <person name="Woyke T."/>
            <person name="Ryan C.M."/>
            <person name="Banfield J.F."/>
        </authorList>
    </citation>
    <scope>NUCLEOTIDE SEQUENCE [LARGE SCALE GENOMIC DNA]</scope>
</reference>
<protein>
    <recommendedName>
        <fullName evidence="4 10">Glutamine--fructose-6-phosphate aminotransferase [isomerizing]</fullName>
        <ecNumber evidence="3 10">2.6.1.16</ecNumber>
    </recommendedName>
    <alternativeName>
        <fullName evidence="10">D-fructose-6-phosphate amidotransferase</fullName>
    </alternativeName>
    <alternativeName>
        <fullName evidence="10">GFAT</fullName>
    </alternativeName>
    <alternativeName>
        <fullName evidence="10">Glucosamine-6-phosphate synthase</fullName>
    </alternativeName>
    <alternativeName>
        <fullName evidence="10">Hexosephosphate aminotransferase</fullName>
    </alternativeName>
    <alternativeName>
        <fullName evidence="10">L-glutamine--D-fructose-6-phosphate amidotransferase</fullName>
    </alternativeName>
</protein>
<dbReference type="InterPro" id="IPR005855">
    <property type="entry name" value="GFAT"/>
</dbReference>
<dbReference type="GO" id="GO:0006047">
    <property type="term" value="P:UDP-N-acetylglucosamine metabolic process"/>
    <property type="evidence" value="ECO:0007669"/>
    <property type="project" value="TreeGrafter"/>
</dbReference>
<evidence type="ECO:0000256" key="4">
    <source>
        <dbReference type="ARBA" id="ARBA00016090"/>
    </source>
</evidence>
<dbReference type="CDD" id="cd00714">
    <property type="entry name" value="GFAT"/>
    <property type="match status" value="1"/>
</dbReference>
<dbReference type="InterPro" id="IPR035490">
    <property type="entry name" value="GlmS/FrlB_SIS"/>
</dbReference>
<evidence type="ECO:0000256" key="3">
    <source>
        <dbReference type="ARBA" id="ARBA00012916"/>
    </source>
</evidence>
<dbReference type="Pfam" id="PF01380">
    <property type="entry name" value="SIS"/>
    <property type="match status" value="2"/>
</dbReference>
<feature type="active site" description="Nucleophile; for GATase activity" evidence="10">
    <location>
        <position position="2"/>
    </location>
</feature>
<dbReference type="GO" id="GO:0006002">
    <property type="term" value="P:fructose 6-phosphate metabolic process"/>
    <property type="evidence" value="ECO:0007669"/>
    <property type="project" value="TreeGrafter"/>
</dbReference>
<dbReference type="PROSITE" id="PS51278">
    <property type="entry name" value="GATASE_TYPE_2"/>
    <property type="match status" value="1"/>
</dbReference>
<dbReference type="GO" id="GO:0005975">
    <property type="term" value="P:carbohydrate metabolic process"/>
    <property type="evidence" value="ECO:0007669"/>
    <property type="project" value="UniProtKB-UniRule"/>
</dbReference>
<evidence type="ECO:0000256" key="2">
    <source>
        <dbReference type="ARBA" id="ARBA00004496"/>
    </source>
</evidence>
<name>A0A2H0W1C8_9BACT</name>
<evidence type="ECO:0000259" key="11">
    <source>
        <dbReference type="PROSITE" id="PS51278"/>
    </source>
</evidence>
<comment type="catalytic activity">
    <reaction evidence="1 10">
        <text>D-fructose 6-phosphate + L-glutamine = D-glucosamine 6-phosphate + L-glutamate</text>
        <dbReference type="Rhea" id="RHEA:13237"/>
        <dbReference type="ChEBI" id="CHEBI:29985"/>
        <dbReference type="ChEBI" id="CHEBI:58359"/>
        <dbReference type="ChEBI" id="CHEBI:58725"/>
        <dbReference type="ChEBI" id="CHEBI:61527"/>
        <dbReference type="EC" id="2.6.1.16"/>
    </reaction>
</comment>
<dbReference type="NCBIfam" id="NF001484">
    <property type="entry name" value="PRK00331.1"/>
    <property type="match status" value="1"/>
</dbReference>
<evidence type="ECO:0000256" key="1">
    <source>
        <dbReference type="ARBA" id="ARBA00001031"/>
    </source>
</evidence>
<dbReference type="InterPro" id="IPR046348">
    <property type="entry name" value="SIS_dom_sf"/>
</dbReference>
<dbReference type="Pfam" id="PF13522">
    <property type="entry name" value="GATase_6"/>
    <property type="match status" value="1"/>
</dbReference>
<gene>
    <name evidence="10 13" type="primary">glmS</name>
    <name evidence="13" type="ORF">COT81_02630</name>
</gene>
<dbReference type="FunFam" id="3.60.20.10:FF:000006">
    <property type="entry name" value="Glutamine--fructose-6-phosphate aminotransferase [isomerizing]"/>
    <property type="match status" value="1"/>
</dbReference>
<proteinExistence type="inferred from homology"/>
<keyword evidence="5 10" id="KW-0963">Cytoplasm</keyword>
<dbReference type="InterPro" id="IPR001347">
    <property type="entry name" value="SIS_dom"/>
</dbReference>
<dbReference type="CDD" id="cd05008">
    <property type="entry name" value="SIS_GlmS_GlmD_1"/>
    <property type="match status" value="1"/>
</dbReference>
<feature type="domain" description="SIS" evidence="12">
    <location>
        <begin position="459"/>
        <end position="600"/>
    </location>
</feature>
<dbReference type="GO" id="GO:0004360">
    <property type="term" value="F:glutamine-fructose-6-phosphate transaminase (isomerizing) activity"/>
    <property type="evidence" value="ECO:0007669"/>
    <property type="project" value="UniProtKB-UniRule"/>
</dbReference>
<dbReference type="GO" id="GO:0005829">
    <property type="term" value="C:cytosol"/>
    <property type="evidence" value="ECO:0007669"/>
    <property type="project" value="TreeGrafter"/>
</dbReference>
<dbReference type="PANTHER" id="PTHR10937:SF0">
    <property type="entry name" value="GLUTAMINE--FRUCTOSE-6-PHOSPHATE TRANSAMINASE (ISOMERIZING)"/>
    <property type="match status" value="1"/>
</dbReference>
<dbReference type="CDD" id="cd05009">
    <property type="entry name" value="SIS_GlmS_GlmD_2"/>
    <property type="match status" value="1"/>
</dbReference>
<evidence type="ECO:0000256" key="7">
    <source>
        <dbReference type="ARBA" id="ARBA00022679"/>
    </source>
</evidence>
<evidence type="ECO:0000256" key="8">
    <source>
        <dbReference type="ARBA" id="ARBA00022737"/>
    </source>
</evidence>
<dbReference type="EMBL" id="PEZZ01000018">
    <property type="protein sequence ID" value="PIS05154.1"/>
    <property type="molecule type" value="Genomic_DNA"/>
</dbReference>
<dbReference type="InterPro" id="IPR047084">
    <property type="entry name" value="GFAT_N"/>
</dbReference>
<keyword evidence="6 10" id="KW-0032">Aminotransferase</keyword>
<feature type="domain" description="SIS" evidence="12">
    <location>
        <begin position="288"/>
        <end position="427"/>
    </location>
</feature>
<keyword evidence="9" id="KW-0315">Glutamine amidotransferase</keyword>
<keyword evidence="8" id="KW-0677">Repeat</keyword>
<evidence type="ECO:0000256" key="10">
    <source>
        <dbReference type="HAMAP-Rule" id="MF_00164"/>
    </source>
</evidence>
<dbReference type="GO" id="GO:0006487">
    <property type="term" value="P:protein N-linked glycosylation"/>
    <property type="evidence" value="ECO:0007669"/>
    <property type="project" value="TreeGrafter"/>
</dbReference>
<evidence type="ECO:0000259" key="12">
    <source>
        <dbReference type="PROSITE" id="PS51464"/>
    </source>
</evidence>
<dbReference type="SUPFAM" id="SSF56235">
    <property type="entry name" value="N-terminal nucleophile aminohydrolases (Ntn hydrolases)"/>
    <property type="match status" value="1"/>
</dbReference>
<evidence type="ECO:0000256" key="9">
    <source>
        <dbReference type="ARBA" id="ARBA00022962"/>
    </source>
</evidence>
<dbReference type="GO" id="GO:0097367">
    <property type="term" value="F:carbohydrate derivative binding"/>
    <property type="evidence" value="ECO:0007669"/>
    <property type="project" value="InterPro"/>
</dbReference>
<dbReference type="InterPro" id="IPR029055">
    <property type="entry name" value="Ntn_hydrolases_N"/>
</dbReference>
<dbReference type="NCBIfam" id="TIGR01135">
    <property type="entry name" value="glmS"/>
    <property type="match status" value="1"/>
</dbReference>
<dbReference type="Gene3D" id="3.40.50.10490">
    <property type="entry name" value="Glucose-6-phosphate isomerase like protein, domain 1"/>
    <property type="match status" value="2"/>
</dbReference>
<dbReference type="PROSITE" id="PS51464">
    <property type="entry name" value="SIS"/>
    <property type="match status" value="2"/>
</dbReference>
<sequence>MCGIIGYIGKQQALPILLEGLRRMEYRGYDSAGVALCYQGKLEIIKKQGKLNNLSEQLKSRSLTSNFGIGHIRWATHGEPSDINAHPHADCQNNVVLVHNGIIENYQELKRWLLSQKHKLNTQTDSEVLAHLIEEHQKNVPLEAAVRSALHQVRGAYGLAIISRSEPDKIVAARLGSPVVIGIISASEYLVASDVTAVLPFTREVVFLEEAEMAVITRQGYSISKLNGDEANHLPQQIEWDPVEAEKGGFDHFMLKEIMEEPEVVRSSMRGRVILEEGQVKLGGLIDVMDELKNLERLYIVACGTAHYAGRIGSYLIENLAGIPTEVEYASEFRYREKPLDAKSVVLAISQSGETADTLAAVRLANKQNLLTIGIVNAVGSSIARETKAGVYNHVGPEIAVASTKVFVSQLVILVLLAILLGRQRQLPRTKAQEIIKELLSLPDKIQQVLEQKEKIKEIAKIYQSASNFIFIGRKLNYPVALEGALKMKEISYVHAEGYPAGELKHGPLALIDKNWPVVAIIPKDSVYEKTLSNLEEVRARHGQIIALATAGDKEISKIAQQVIYLPETLEILYPILSVVPLQLLAYYLAQIKGCDIDQPRNLAKSVTVE</sequence>
<evidence type="ECO:0000313" key="14">
    <source>
        <dbReference type="Proteomes" id="UP000230935"/>
    </source>
</evidence>
<dbReference type="InterPro" id="IPR017932">
    <property type="entry name" value="GATase_2_dom"/>
</dbReference>